<keyword evidence="1" id="KW-0040">ANK repeat</keyword>
<feature type="compositionally biased region" description="Acidic residues" evidence="2">
    <location>
        <begin position="850"/>
        <end position="860"/>
    </location>
</feature>
<feature type="compositionally biased region" description="Basic and acidic residues" evidence="2">
    <location>
        <begin position="835"/>
        <end position="846"/>
    </location>
</feature>
<dbReference type="InterPro" id="IPR002110">
    <property type="entry name" value="Ankyrin_rpt"/>
</dbReference>
<feature type="chain" id="PRO_5041439499" description="Fungal N-terminal domain-containing protein" evidence="3">
    <location>
        <begin position="21"/>
        <end position="860"/>
    </location>
</feature>
<gene>
    <name evidence="4" type="ORF">JMJ35_007958</name>
</gene>
<organism evidence="4 5">
    <name type="scientific">Cladonia borealis</name>
    <dbReference type="NCBI Taxonomy" id="184061"/>
    <lineage>
        <taxon>Eukaryota</taxon>
        <taxon>Fungi</taxon>
        <taxon>Dikarya</taxon>
        <taxon>Ascomycota</taxon>
        <taxon>Pezizomycotina</taxon>
        <taxon>Lecanoromycetes</taxon>
        <taxon>OSLEUM clade</taxon>
        <taxon>Lecanoromycetidae</taxon>
        <taxon>Lecanorales</taxon>
        <taxon>Lecanorineae</taxon>
        <taxon>Cladoniaceae</taxon>
        <taxon>Cladonia</taxon>
    </lineage>
</organism>
<dbReference type="Proteomes" id="UP001166286">
    <property type="component" value="Unassembled WGS sequence"/>
</dbReference>
<reference evidence="4" key="1">
    <citation type="submission" date="2023-03" db="EMBL/GenBank/DDBJ databases">
        <title>Complete genome of Cladonia borealis.</title>
        <authorList>
            <person name="Park H."/>
        </authorList>
    </citation>
    <scope>NUCLEOTIDE SEQUENCE</scope>
    <source>
        <strain evidence="4">ANT050790</strain>
    </source>
</reference>
<evidence type="ECO:0000313" key="4">
    <source>
        <dbReference type="EMBL" id="KAK0509564.1"/>
    </source>
</evidence>
<keyword evidence="3" id="KW-0732">Signal</keyword>
<evidence type="ECO:0008006" key="6">
    <source>
        <dbReference type="Google" id="ProtNLM"/>
    </source>
</evidence>
<feature type="region of interest" description="Disordered" evidence="2">
    <location>
        <begin position="308"/>
        <end position="337"/>
    </location>
</feature>
<accession>A0AA39V378</accession>
<name>A0AA39V378_9LECA</name>
<evidence type="ECO:0000313" key="5">
    <source>
        <dbReference type="Proteomes" id="UP001166286"/>
    </source>
</evidence>
<dbReference type="PROSITE" id="PS50088">
    <property type="entry name" value="ANK_REPEAT"/>
    <property type="match status" value="1"/>
</dbReference>
<dbReference type="InterPro" id="IPR036770">
    <property type="entry name" value="Ankyrin_rpt-contain_sf"/>
</dbReference>
<keyword evidence="5" id="KW-1185">Reference proteome</keyword>
<dbReference type="Gene3D" id="1.25.40.20">
    <property type="entry name" value="Ankyrin repeat-containing domain"/>
    <property type="match status" value="1"/>
</dbReference>
<evidence type="ECO:0000256" key="3">
    <source>
        <dbReference type="SAM" id="SignalP"/>
    </source>
</evidence>
<feature type="signal peptide" evidence="3">
    <location>
        <begin position="1"/>
        <end position="20"/>
    </location>
</feature>
<evidence type="ECO:0000256" key="2">
    <source>
        <dbReference type="SAM" id="MobiDB-lite"/>
    </source>
</evidence>
<feature type="compositionally biased region" description="Acidic residues" evidence="2">
    <location>
        <begin position="751"/>
        <end position="797"/>
    </location>
</feature>
<dbReference type="SUPFAM" id="SSF48403">
    <property type="entry name" value="Ankyrin repeat"/>
    <property type="match status" value="1"/>
</dbReference>
<feature type="region of interest" description="Disordered" evidence="2">
    <location>
        <begin position="750"/>
        <end position="860"/>
    </location>
</feature>
<feature type="compositionally biased region" description="Basic and acidic residues" evidence="2">
    <location>
        <begin position="308"/>
        <end position="319"/>
    </location>
</feature>
<dbReference type="AlphaFoldDB" id="A0AA39V378"/>
<evidence type="ECO:0000256" key="1">
    <source>
        <dbReference type="PROSITE-ProRule" id="PRU00023"/>
    </source>
</evidence>
<sequence>MDGAASIITFISLALSSTHCILKALSGIKNAPHTVQQVSASVLTLLKLLEQLKAYSDSLHYAADLPDSIKRCAEDLSWLKEYVEKASSEKSNKVGQLKKNCMVMLQGREWDRRSALVQQHYTALSLQIGIIEGKRGSEHTHSLERVEELSNKQVALSTSNSDTLERAIAAVGQMRDSVQGIGAASQASDQRSSQALRMLGDKMEDIASLSTEQSNTLEAIFELLKQQFSAKSQEASGETVAAEAVETSEDVDMDTNARANSSGYDDLQESLSRLRHLAQEKQNTVFSAEAEAIIQDFERIFFPPLNAERDERSNKDDKGKRRRDSTESDSNGDELEYQHEIKRIKGLLTASHCVAVNDKASRSWTVAPGLYNTENKHYSRRSHSGTLTVQTRRRYRNSAIIQKKSAENSQNETLGSLEATIAFMSNKSNAARIAVTFQQNMSYTGSFLRKPILSVSVLLPEDAEPFQLIKAGDLEGLKKSLSLKTSRLTDRDVGGRCLLNYAIRFMKPEICKFLIDEGADVNFCETRIAGDDELIPWHRMRSTFDYREDPHCLALTNQCRRVFLQAGADLTLYGPTLYGRTLYGYMYTALGVGTTETLQILLDHGSEFINTNSERPFASFLPDLLCYQKWTVESIRLLIRRGADPRDCLPLAITGSYMESPEGLRDALILLIINGADVYAKDVSGRSATEIACNIKTQWVYGIRKEAHNITSQTGLNVDLTLRDIWTEALAACGYVPEEVIYRSLQVAEVSDSDGDMDEDEVDYDISEGEDEDNASDADVEEDGDDYDISEDEDEDNDSTHQDGQGPELSLDNPKNSVIRETCSLGKESADDESREQTGSDAHGHFDWSIWEEDTNAWRT</sequence>
<comment type="caution">
    <text evidence="4">The sequence shown here is derived from an EMBL/GenBank/DDBJ whole genome shotgun (WGS) entry which is preliminary data.</text>
</comment>
<protein>
    <recommendedName>
        <fullName evidence="6">Fungal N-terminal domain-containing protein</fullName>
    </recommendedName>
</protein>
<feature type="repeat" description="ANK" evidence="1">
    <location>
        <begin position="494"/>
        <end position="526"/>
    </location>
</feature>
<proteinExistence type="predicted"/>
<dbReference type="EMBL" id="JAFEKC020000018">
    <property type="protein sequence ID" value="KAK0509564.1"/>
    <property type="molecule type" value="Genomic_DNA"/>
</dbReference>